<comment type="caution">
    <text evidence="2">The sequence shown here is derived from an EMBL/GenBank/DDBJ whole genome shotgun (WGS) entry which is preliminary data.</text>
</comment>
<dbReference type="EMBL" id="JAPWTK010000109">
    <property type="protein sequence ID" value="KAJ8949816.1"/>
    <property type="molecule type" value="Genomic_DNA"/>
</dbReference>
<dbReference type="Proteomes" id="UP001162162">
    <property type="component" value="Unassembled WGS sequence"/>
</dbReference>
<dbReference type="AlphaFoldDB" id="A0AAV8YDT7"/>
<feature type="region of interest" description="Disordered" evidence="1">
    <location>
        <begin position="14"/>
        <end position="43"/>
    </location>
</feature>
<name>A0AAV8YDT7_9CUCU</name>
<evidence type="ECO:0000313" key="3">
    <source>
        <dbReference type="Proteomes" id="UP001162162"/>
    </source>
</evidence>
<protein>
    <submittedName>
        <fullName evidence="2">Uncharacterized protein</fullName>
    </submittedName>
</protein>
<keyword evidence="3" id="KW-1185">Reference proteome</keyword>
<gene>
    <name evidence="2" type="ORF">NQ318_000514</name>
</gene>
<reference evidence="2" key="1">
    <citation type="journal article" date="2023" name="Insect Mol. Biol.">
        <title>Genome sequencing provides insights into the evolution of gene families encoding plant cell wall-degrading enzymes in longhorned beetles.</title>
        <authorList>
            <person name="Shin N.R."/>
            <person name="Okamura Y."/>
            <person name="Kirsch R."/>
            <person name="Pauchet Y."/>
        </authorList>
    </citation>
    <scope>NUCLEOTIDE SEQUENCE</scope>
    <source>
        <strain evidence="2">AMC_N1</strain>
    </source>
</reference>
<proteinExistence type="predicted"/>
<accession>A0AAV8YDT7</accession>
<evidence type="ECO:0000256" key="1">
    <source>
        <dbReference type="SAM" id="MobiDB-lite"/>
    </source>
</evidence>
<organism evidence="2 3">
    <name type="scientific">Aromia moschata</name>
    <dbReference type="NCBI Taxonomy" id="1265417"/>
    <lineage>
        <taxon>Eukaryota</taxon>
        <taxon>Metazoa</taxon>
        <taxon>Ecdysozoa</taxon>
        <taxon>Arthropoda</taxon>
        <taxon>Hexapoda</taxon>
        <taxon>Insecta</taxon>
        <taxon>Pterygota</taxon>
        <taxon>Neoptera</taxon>
        <taxon>Endopterygota</taxon>
        <taxon>Coleoptera</taxon>
        <taxon>Polyphaga</taxon>
        <taxon>Cucujiformia</taxon>
        <taxon>Chrysomeloidea</taxon>
        <taxon>Cerambycidae</taxon>
        <taxon>Cerambycinae</taxon>
        <taxon>Callichromatini</taxon>
        <taxon>Aromia</taxon>
    </lineage>
</organism>
<evidence type="ECO:0000313" key="2">
    <source>
        <dbReference type="EMBL" id="KAJ8949816.1"/>
    </source>
</evidence>
<sequence>MHVDNLIESVLDSMPISSSNKKNPGHIKYDTSNTSKQKPSKKPYQDEILDLSNLLNIEVQFMDVDNKDEYFSILSLHINPHYEIMLINELQLRTLLQEQCSSIFNA</sequence>